<comment type="caution">
    <text evidence="2">The sequence shown here is derived from an EMBL/GenBank/DDBJ whole genome shotgun (WGS) entry which is preliminary data.</text>
</comment>
<dbReference type="OrthoDB" id="10047254at2759"/>
<dbReference type="SUPFAM" id="SSF53098">
    <property type="entry name" value="Ribonuclease H-like"/>
    <property type="match status" value="1"/>
</dbReference>
<evidence type="ECO:0000313" key="2">
    <source>
        <dbReference type="EMBL" id="KAG6921250.1"/>
    </source>
</evidence>
<evidence type="ECO:0000313" key="3">
    <source>
        <dbReference type="Proteomes" id="UP000765507"/>
    </source>
</evidence>
<evidence type="ECO:0000259" key="1">
    <source>
        <dbReference type="PROSITE" id="PS50879"/>
    </source>
</evidence>
<dbReference type="InterPro" id="IPR036397">
    <property type="entry name" value="RNaseH_sf"/>
</dbReference>
<dbReference type="GO" id="GO:0003676">
    <property type="term" value="F:nucleic acid binding"/>
    <property type="evidence" value="ECO:0007669"/>
    <property type="project" value="InterPro"/>
</dbReference>
<feature type="non-terminal residue" evidence="2">
    <location>
        <position position="221"/>
    </location>
</feature>
<dbReference type="AlphaFoldDB" id="A0A8T1RXD5"/>
<reference evidence="2 3" key="1">
    <citation type="journal article" date="2020" name="G3 (Bethesda)">
        <title>Draft Genome of the Common Snapping Turtle, Chelydra serpentina, a Model for Phenotypic Plasticity in Reptiles.</title>
        <authorList>
            <person name="Das D."/>
            <person name="Singh S.K."/>
            <person name="Bierstedt J."/>
            <person name="Erickson A."/>
            <person name="Galli G.L.J."/>
            <person name="Crossley D.A. 2nd"/>
            <person name="Rhen T."/>
        </authorList>
    </citation>
    <scope>NUCLEOTIDE SEQUENCE [LARGE SCALE GENOMIC DNA]</scope>
    <source>
        <strain evidence="2">KW</strain>
    </source>
</reference>
<keyword evidence="3" id="KW-1185">Reference proteome</keyword>
<proteinExistence type="predicted"/>
<dbReference type="PROSITE" id="PS50879">
    <property type="entry name" value="RNASE_H_1"/>
    <property type="match status" value="1"/>
</dbReference>
<dbReference type="Pfam" id="PF00075">
    <property type="entry name" value="RNase_H"/>
    <property type="match status" value="1"/>
</dbReference>
<dbReference type="Proteomes" id="UP000765507">
    <property type="component" value="Unassembled WGS sequence"/>
</dbReference>
<feature type="domain" description="RNase H type-1" evidence="1">
    <location>
        <begin position="49"/>
        <end position="200"/>
    </location>
</feature>
<accession>A0A8T1RXD5</accession>
<dbReference type="GO" id="GO:0004523">
    <property type="term" value="F:RNA-DNA hybrid ribonuclease activity"/>
    <property type="evidence" value="ECO:0007669"/>
    <property type="project" value="InterPro"/>
</dbReference>
<sequence length="221" mass="24765">MSENVQLIPLKEPEVSVWGLTLHSREHICEPQQESKSHPILKATPIEQVVGKTIWFVDSSSYYTEGTRVTGFAGICLTGNRQEGDSFQYRWAKGGIQFAEVAVVLEVLHRMKDKQMELIIGTDSEYVYKGIAIYLPWWNSIGSTGTDGSDIKHKALWQQMEKLAKQYKKIRMVKIKAHKGSGPLQQGNELADTLAKEAALTGTLWEPTPVAVTTRAQAKHK</sequence>
<dbReference type="EMBL" id="JAHGAV010002376">
    <property type="protein sequence ID" value="KAG6921250.1"/>
    <property type="molecule type" value="Genomic_DNA"/>
</dbReference>
<gene>
    <name evidence="2" type="ORF">G0U57_009028</name>
</gene>
<dbReference type="Gene3D" id="3.30.420.10">
    <property type="entry name" value="Ribonuclease H-like superfamily/Ribonuclease H"/>
    <property type="match status" value="1"/>
</dbReference>
<name>A0A8T1RXD5_CHESE</name>
<dbReference type="InterPro" id="IPR012337">
    <property type="entry name" value="RNaseH-like_sf"/>
</dbReference>
<organism evidence="2 3">
    <name type="scientific">Chelydra serpentina</name>
    <name type="common">Snapping turtle</name>
    <name type="synonym">Testudo serpentina</name>
    <dbReference type="NCBI Taxonomy" id="8475"/>
    <lineage>
        <taxon>Eukaryota</taxon>
        <taxon>Metazoa</taxon>
        <taxon>Chordata</taxon>
        <taxon>Craniata</taxon>
        <taxon>Vertebrata</taxon>
        <taxon>Euteleostomi</taxon>
        <taxon>Archelosauria</taxon>
        <taxon>Testudinata</taxon>
        <taxon>Testudines</taxon>
        <taxon>Cryptodira</taxon>
        <taxon>Durocryptodira</taxon>
        <taxon>Americhelydia</taxon>
        <taxon>Chelydroidea</taxon>
        <taxon>Chelydridae</taxon>
        <taxon>Chelydra</taxon>
    </lineage>
</organism>
<dbReference type="InterPro" id="IPR002156">
    <property type="entry name" value="RNaseH_domain"/>
</dbReference>
<protein>
    <submittedName>
        <fullName evidence="2">Ribonuclease H</fullName>
    </submittedName>
</protein>